<protein>
    <submittedName>
        <fullName evidence="5">Homocysteine S-methyltransferase</fullName>
        <ecNumber evidence="5">2.1.1.10</ecNumber>
    </submittedName>
</protein>
<dbReference type="PIRSF" id="PIRSF037505">
    <property type="entry name" value="Betaine_HMT"/>
    <property type="match status" value="1"/>
</dbReference>
<evidence type="ECO:0000256" key="3">
    <source>
        <dbReference type="PROSITE-ProRule" id="PRU00333"/>
    </source>
</evidence>
<dbReference type="EMBL" id="SJPG01000001">
    <property type="protein sequence ID" value="TWT59812.1"/>
    <property type="molecule type" value="Genomic_DNA"/>
</dbReference>
<comment type="cofactor">
    <cofactor evidence="3">
        <name>Zn(2+)</name>
        <dbReference type="ChEBI" id="CHEBI:29105"/>
    </cofactor>
</comment>
<gene>
    <name evidence="5" type="primary">mmuM_1</name>
    <name evidence="5" type="ORF">Pan54_05230</name>
</gene>
<dbReference type="PANTHER" id="PTHR11103">
    <property type="entry name" value="SLR1189 PROTEIN"/>
    <property type="match status" value="1"/>
</dbReference>
<dbReference type="Gene3D" id="3.20.20.330">
    <property type="entry name" value="Homocysteine-binding-like domain"/>
    <property type="match status" value="1"/>
</dbReference>
<dbReference type="GO" id="GO:0008270">
    <property type="term" value="F:zinc ion binding"/>
    <property type="evidence" value="ECO:0007669"/>
    <property type="project" value="InterPro"/>
</dbReference>
<dbReference type="Proteomes" id="UP000316095">
    <property type="component" value="Unassembled WGS sequence"/>
</dbReference>
<dbReference type="EC" id="2.1.1.10" evidence="5"/>
<keyword evidence="3" id="KW-0479">Metal-binding</keyword>
<keyword evidence="2 3" id="KW-0808">Transferase</keyword>
<feature type="binding site" evidence="3">
    <location>
        <position position="274"/>
    </location>
    <ligand>
        <name>Zn(2+)</name>
        <dbReference type="ChEBI" id="CHEBI:29105"/>
    </ligand>
</feature>
<sequence>MPHSLQDLLQKTNRTLILDGPLGTELTRRGFNVDRTGWSARALIENPELILQIHQDYVAAGANLLTANTFRTHAVNLKEWNPSQNARELTSFAVDLARQAAGDSILVCGSVAPLGDSYHPQTNYREDWLIEQHERMLQNLISAGIDALLVETQTTFQELKVLLHLSGKYSIQTMLSVVSFDGLHLLDGTPLSDVAELVSNSQIVALGCNCVPIEIVDNVLNSLNNNLLPKIVYANSGVLKPDGTWVQSLGGNVETHTAIAKNWIRQGVRILGGCCGTSVPLIAKFAEEFGSNLE</sequence>
<evidence type="ECO:0000256" key="2">
    <source>
        <dbReference type="ARBA" id="ARBA00022679"/>
    </source>
</evidence>
<evidence type="ECO:0000313" key="6">
    <source>
        <dbReference type="Proteomes" id="UP000316095"/>
    </source>
</evidence>
<dbReference type="PANTHER" id="PTHR11103:SF18">
    <property type="entry name" value="SLR1189 PROTEIN"/>
    <property type="match status" value="1"/>
</dbReference>
<name>A0A5C5XD13_9PLAN</name>
<dbReference type="AlphaFoldDB" id="A0A5C5XD13"/>
<evidence type="ECO:0000313" key="5">
    <source>
        <dbReference type="EMBL" id="TWT59812.1"/>
    </source>
</evidence>
<dbReference type="InterPro" id="IPR017226">
    <property type="entry name" value="BHMT-like"/>
</dbReference>
<organism evidence="5 6">
    <name type="scientific">Rubinisphaera italica</name>
    <dbReference type="NCBI Taxonomy" id="2527969"/>
    <lineage>
        <taxon>Bacteria</taxon>
        <taxon>Pseudomonadati</taxon>
        <taxon>Planctomycetota</taxon>
        <taxon>Planctomycetia</taxon>
        <taxon>Planctomycetales</taxon>
        <taxon>Planctomycetaceae</taxon>
        <taxon>Rubinisphaera</taxon>
    </lineage>
</organism>
<keyword evidence="6" id="KW-1185">Reference proteome</keyword>
<dbReference type="GO" id="GO:0009086">
    <property type="term" value="P:methionine biosynthetic process"/>
    <property type="evidence" value="ECO:0007669"/>
    <property type="project" value="InterPro"/>
</dbReference>
<dbReference type="GO" id="GO:0008168">
    <property type="term" value="F:methyltransferase activity"/>
    <property type="evidence" value="ECO:0007669"/>
    <property type="project" value="UniProtKB-UniRule"/>
</dbReference>
<feature type="domain" description="Hcy-binding" evidence="4">
    <location>
        <begin position="4"/>
        <end position="289"/>
    </location>
</feature>
<dbReference type="PROSITE" id="PS50970">
    <property type="entry name" value="HCY"/>
    <property type="match status" value="1"/>
</dbReference>
<feature type="binding site" evidence="3">
    <location>
        <position position="275"/>
    </location>
    <ligand>
        <name>Zn(2+)</name>
        <dbReference type="ChEBI" id="CHEBI:29105"/>
    </ligand>
</feature>
<dbReference type="OrthoDB" id="9803687at2"/>
<evidence type="ECO:0000256" key="1">
    <source>
        <dbReference type="ARBA" id="ARBA00022603"/>
    </source>
</evidence>
<dbReference type="GO" id="GO:0032259">
    <property type="term" value="P:methylation"/>
    <property type="evidence" value="ECO:0007669"/>
    <property type="project" value="UniProtKB-KW"/>
</dbReference>
<keyword evidence="1 3" id="KW-0489">Methyltransferase</keyword>
<proteinExistence type="predicted"/>
<evidence type="ECO:0000259" key="4">
    <source>
        <dbReference type="PROSITE" id="PS50970"/>
    </source>
</evidence>
<keyword evidence="3" id="KW-0862">Zinc</keyword>
<dbReference type="InterPro" id="IPR036589">
    <property type="entry name" value="HCY_dom_sf"/>
</dbReference>
<dbReference type="InterPro" id="IPR003726">
    <property type="entry name" value="HCY_dom"/>
</dbReference>
<reference evidence="5 6" key="1">
    <citation type="submission" date="2019-02" db="EMBL/GenBank/DDBJ databases">
        <title>Deep-cultivation of Planctomycetes and their phenomic and genomic characterization uncovers novel biology.</title>
        <authorList>
            <person name="Wiegand S."/>
            <person name="Jogler M."/>
            <person name="Boedeker C."/>
            <person name="Pinto D."/>
            <person name="Vollmers J."/>
            <person name="Rivas-Marin E."/>
            <person name="Kohn T."/>
            <person name="Peeters S.H."/>
            <person name="Heuer A."/>
            <person name="Rast P."/>
            <person name="Oberbeckmann S."/>
            <person name="Bunk B."/>
            <person name="Jeske O."/>
            <person name="Meyerdierks A."/>
            <person name="Storesund J.E."/>
            <person name="Kallscheuer N."/>
            <person name="Luecker S."/>
            <person name="Lage O.M."/>
            <person name="Pohl T."/>
            <person name="Merkel B.J."/>
            <person name="Hornburger P."/>
            <person name="Mueller R.-W."/>
            <person name="Bruemmer F."/>
            <person name="Labrenz M."/>
            <person name="Spormann A.M."/>
            <person name="Op Den Camp H."/>
            <person name="Overmann J."/>
            <person name="Amann R."/>
            <person name="Jetten M.S.M."/>
            <person name="Mascher T."/>
            <person name="Medema M.H."/>
            <person name="Devos D.P."/>
            <person name="Kaster A.-K."/>
            <person name="Ovreas L."/>
            <person name="Rohde M."/>
            <person name="Galperin M.Y."/>
            <person name="Jogler C."/>
        </authorList>
    </citation>
    <scope>NUCLEOTIDE SEQUENCE [LARGE SCALE GENOMIC DNA]</scope>
    <source>
        <strain evidence="5 6">Pan54</strain>
    </source>
</reference>
<comment type="caution">
    <text evidence="5">The sequence shown here is derived from an EMBL/GenBank/DDBJ whole genome shotgun (WGS) entry which is preliminary data.</text>
</comment>
<dbReference type="Pfam" id="PF02574">
    <property type="entry name" value="S-methyl_trans"/>
    <property type="match status" value="1"/>
</dbReference>
<dbReference type="SUPFAM" id="SSF82282">
    <property type="entry name" value="Homocysteine S-methyltransferase"/>
    <property type="match status" value="1"/>
</dbReference>
<feature type="binding site" evidence="3">
    <location>
        <position position="210"/>
    </location>
    <ligand>
        <name>Zn(2+)</name>
        <dbReference type="ChEBI" id="CHEBI:29105"/>
    </ligand>
</feature>
<dbReference type="RefSeq" id="WP_146502000.1">
    <property type="nucleotide sequence ID" value="NZ_SJPG01000001.1"/>
</dbReference>
<accession>A0A5C5XD13</accession>